<dbReference type="Gene3D" id="3.40.395.10">
    <property type="entry name" value="Adenoviral Proteinase, Chain A"/>
    <property type="match status" value="1"/>
</dbReference>
<gene>
    <name evidence="2" type="ORF">Tco_1045515</name>
</gene>
<comment type="caution">
    <text evidence="2">The sequence shown here is derived from an EMBL/GenBank/DDBJ whole genome shotgun (WGS) entry which is preliminary data.</text>
</comment>
<evidence type="ECO:0000313" key="3">
    <source>
        <dbReference type="Proteomes" id="UP001151760"/>
    </source>
</evidence>
<reference evidence="2" key="2">
    <citation type="submission" date="2022-01" db="EMBL/GenBank/DDBJ databases">
        <authorList>
            <person name="Yamashiro T."/>
            <person name="Shiraishi A."/>
            <person name="Satake H."/>
            <person name="Nakayama K."/>
        </authorList>
    </citation>
    <scope>NUCLEOTIDE SEQUENCE</scope>
</reference>
<feature type="compositionally biased region" description="Acidic residues" evidence="1">
    <location>
        <begin position="429"/>
        <end position="446"/>
    </location>
</feature>
<proteinExistence type="predicted"/>
<organism evidence="2 3">
    <name type="scientific">Tanacetum coccineum</name>
    <dbReference type="NCBI Taxonomy" id="301880"/>
    <lineage>
        <taxon>Eukaryota</taxon>
        <taxon>Viridiplantae</taxon>
        <taxon>Streptophyta</taxon>
        <taxon>Embryophyta</taxon>
        <taxon>Tracheophyta</taxon>
        <taxon>Spermatophyta</taxon>
        <taxon>Magnoliopsida</taxon>
        <taxon>eudicotyledons</taxon>
        <taxon>Gunneridae</taxon>
        <taxon>Pentapetalae</taxon>
        <taxon>asterids</taxon>
        <taxon>campanulids</taxon>
        <taxon>Asterales</taxon>
        <taxon>Asteraceae</taxon>
        <taxon>Asteroideae</taxon>
        <taxon>Anthemideae</taxon>
        <taxon>Anthemidinae</taxon>
        <taxon>Tanacetum</taxon>
    </lineage>
</organism>
<sequence length="853" mass="98684">MFYMMGAIVMMKGCLLVRKRRIKKTKKGKSLTSRSYLIKQSKNGIEGGENNKTEEEEEDRKLTKDKMHKGLESESEGDEQLEKVTIPKKGKGSKAEKPYPTCNTRSSPKPMYEAMMTLSDPQKKCLKDMGFERMIHFPIVELPSALAYHAIDHFHTGSMELRLEKGSIKATRQKVQDMLGIPMGSRKLEDLEQRPSNDPFIKEWEKQFKHVQKPTPTAIASVISDTTEVDFIITEDVDISDIDWCGYILDCLHTSKKNWKDVKTRKNFYYGPLTFLCLLYLDSTIFPDLRVLHHRPALRSWNTTTMRKRIKMETETRRLGKLEHHEEFDPEEEQDGMNVYKGLDVYVAPINDKEPETKEQYEELFNDNEFNLYESSKDNDSEGEPDGDNENNNHDDDGAPTADANKKKESENQKKERKKEEIDKQTEESGSEGTEESGSEGTEENGSEATEGGSDGKEENMNGDEREVTAQMDVNNQNKELNKEKDANETEDNDKMNNNDMKNDSVQEKQDTNKDENAKVDNVQEKQADDKDEIGEDEFWNTQFTDSQCEELENQAKEEIKKKTAKRKTVIEMTPPSFSLGLSPDTNKVEERAAKRVKKPSRFIVSPYINKKTATKGNAVQDEMMICSYLFSMEGSELDFIFETKEGNATIRDYMQTLAPTLKIESNVIDTYCLVLNHEQGVNNKGNKTKHFFHTGMITKDMFNWKMEDGKKYDEKNMFSMHLKEVQHPRAKNVLNKKPTILRPKWGTEENNTDCGVFLMMHMENYNGENARNWNLEFPTEEEGNRYDITKMRMRFAAKMLSHEINIHREEMSKQALEFADRNKEKKAMEALIRGAIRVKKEKQEYERVRSAI</sequence>
<dbReference type="GO" id="GO:0006508">
    <property type="term" value="P:proteolysis"/>
    <property type="evidence" value="ECO:0007669"/>
    <property type="project" value="UniProtKB-KW"/>
</dbReference>
<protein>
    <submittedName>
        <fullName evidence="2">Ulp1 protease family, C-terminal catalytic domain-containing protein</fullName>
    </submittedName>
</protein>
<dbReference type="SUPFAM" id="SSF54001">
    <property type="entry name" value="Cysteine proteinases"/>
    <property type="match status" value="1"/>
</dbReference>
<keyword evidence="2" id="KW-0645">Protease</keyword>
<accession>A0ABQ5GTX0</accession>
<feature type="region of interest" description="Disordered" evidence="1">
    <location>
        <begin position="373"/>
        <end position="537"/>
    </location>
</feature>
<keyword evidence="3" id="KW-1185">Reference proteome</keyword>
<evidence type="ECO:0000256" key="1">
    <source>
        <dbReference type="SAM" id="MobiDB-lite"/>
    </source>
</evidence>
<dbReference type="PANTHER" id="PTHR34835:SF90">
    <property type="entry name" value="AMINOTRANSFERASE-LIKE PLANT MOBILE DOMAIN-CONTAINING PROTEIN"/>
    <property type="match status" value="1"/>
</dbReference>
<dbReference type="InterPro" id="IPR038765">
    <property type="entry name" value="Papain-like_cys_pep_sf"/>
</dbReference>
<evidence type="ECO:0000313" key="2">
    <source>
        <dbReference type="EMBL" id="GJT78790.1"/>
    </source>
</evidence>
<dbReference type="Proteomes" id="UP001151760">
    <property type="component" value="Unassembled WGS sequence"/>
</dbReference>
<name>A0ABQ5GTX0_9ASTR</name>
<dbReference type="GO" id="GO:0008233">
    <property type="term" value="F:peptidase activity"/>
    <property type="evidence" value="ECO:0007669"/>
    <property type="project" value="UniProtKB-KW"/>
</dbReference>
<keyword evidence="2" id="KW-0378">Hydrolase</keyword>
<reference evidence="2" key="1">
    <citation type="journal article" date="2022" name="Int. J. Mol. Sci.">
        <title>Draft Genome of Tanacetum Coccineum: Genomic Comparison of Closely Related Tanacetum-Family Plants.</title>
        <authorList>
            <person name="Yamashiro T."/>
            <person name="Shiraishi A."/>
            <person name="Nakayama K."/>
            <person name="Satake H."/>
        </authorList>
    </citation>
    <scope>NUCLEOTIDE SEQUENCE</scope>
</reference>
<feature type="compositionally biased region" description="Basic and acidic residues" evidence="1">
    <location>
        <begin position="404"/>
        <end position="427"/>
    </location>
</feature>
<dbReference type="EMBL" id="BQNB010018835">
    <property type="protein sequence ID" value="GJT78790.1"/>
    <property type="molecule type" value="Genomic_DNA"/>
</dbReference>
<feature type="compositionally biased region" description="Basic and acidic residues" evidence="1">
    <location>
        <begin position="480"/>
        <end position="529"/>
    </location>
</feature>
<dbReference type="PANTHER" id="PTHR34835">
    <property type="entry name" value="OS07G0283600 PROTEIN-RELATED"/>
    <property type="match status" value="1"/>
</dbReference>
<feature type="compositionally biased region" description="Basic and acidic residues" evidence="1">
    <location>
        <begin position="454"/>
        <end position="468"/>
    </location>
</feature>
<feature type="region of interest" description="Disordered" evidence="1">
    <location>
        <begin position="23"/>
        <end position="108"/>
    </location>
</feature>
<feature type="compositionally biased region" description="Basic and acidic residues" evidence="1">
    <location>
        <begin position="49"/>
        <end position="72"/>
    </location>
</feature>